<evidence type="ECO:0000313" key="1">
    <source>
        <dbReference type="EMBL" id="CAG8692734.1"/>
    </source>
</evidence>
<sequence length="203" mass="22836">SKVNIGIHLRERKTTWDMITPPEHYCNVVKMLLLAMQNMNITVFVAADNNNGRKKLVNLLREMDTYNNNTVNIVHTDDDMDALNPVSGRTGNTGSEVVALIDMQLLSLCDDLVITYGSSFGFIAAGWSPKAYHRRGPLVIMPITNSSDDFQDVDKVWVYGAVSNEPCMFLSKWVIANEDEETSSAFKSNPLWMHYSQCHAPTF</sequence>
<dbReference type="Proteomes" id="UP000789920">
    <property type="component" value="Unassembled WGS sequence"/>
</dbReference>
<dbReference type="EMBL" id="CAJVQC010018350">
    <property type="protein sequence ID" value="CAG8692734.1"/>
    <property type="molecule type" value="Genomic_DNA"/>
</dbReference>
<name>A0ACA9P6Y4_9GLOM</name>
<reference evidence="1" key="1">
    <citation type="submission" date="2021-06" db="EMBL/GenBank/DDBJ databases">
        <authorList>
            <person name="Kallberg Y."/>
            <person name="Tangrot J."/>
            <person name="Rosling A."/>
        </authorList>
    </citation>
    <scope>NUCLEOTIDE SEQUENCE</scope>
    <source>
        <strain evidence="1">MA461A</strain>
    </source>
</reference>
<organism evidence="1 2">
    <name type="scientific">Racocetra persica</name>
    <dbReference type="NCBI Taxonomy" id="160502"/>
    <lineage>
        <taxon>Eukaryota</taxon>
        <taxon>Fungi</taxon>
        <taxon>Fungi incertae sedis</taxon>
        <taxon>Mucoromycota</taxon>
        <taxon>Glomeromycotina</taxon>
        <taxon>Glomeromycetes</taxon>
        <taxon>Diversisporales</taxon>
        <taxon>Gigasporaceae</taxon>
        <taxon>Racocetra</taxon>
    </lineage>
</organism>
<keyword evidence="2" id="KW-1185">Reference proteome</keyword>
<accession>A0ACA9P6Y4</accession>
<proteinExistence type="predicted"/>
<protein>
    <submittedName>
        <fullName evidence="1">23816_t:CDS:1</fullName>
    </submittedName>
</protein>
<gene>
    <name evidence="1" type="ORF">RPERSI_LOCUS9631</name>
</gene>
<evidence type="ECO:0000313" key="2">
    <source>
        <dbReference type="Proteomes" id="UP000789920"/>
    </source>
</evidence>
<comment type="caution">
    <text evidence="1">The sequence shown here is derived from an EMBL/GenBank/DDBJ whole genome shotgun (WGS) entry which is preliminary data.</text>
</comment>
<feature type="non-terminal residue" evidence="1">
    <location>
        <position position="1"/>
    </location>
</feature>